<reference evidence="2 3" key="1">
    <citation type="submission" date="2018-11" db="EMBL/GenBank/DDBJ databases">
        <authorList>
            <consortium name="Pathogen Informatics"/>
        </authorList>
    </citation>
    <scope>NUCLEOTIDE SEQUENCE [LARGE SCALE GENOMIC DNA]</scope>
</reference>
<keyword evidence="3" id="KW-1185">Reference proteome</keyword>
<proteinExistence type="predicted"/>
<accession>A0A3P7RR14</accession>
<gene>
    <name evidence="2" type="ORF">DILT_LOCUS19610</name>
</gene>
<dbReference type="EMBL" id="UYRU01116715">
    <property type="protein sequence ID" value="VDN45456.1"/>
    <property type="molecule type" value="Genomic_DNA"/>
</dbReference>
<dbReference type="Proteomes" id="UP000281553">
    <property type="component" value="Unassembled WGS sequence"/>
</dbReference>
<evidence type="ECO:0000313" key="2">
    <source>
        <dbReference type="EMBL" id="VDN45456.1"/>
    </source>
</evidence>
<evidence type="ECO:0000313" key="3">
    <source>
        <dbReference type="Proteomes" id="UP000281553"/>
    </source>
</evidence>
<organism evidence="2 3">
    <name type="scientific">Dibothriocephalus latus</name>
    <name type="common">Fish tapeworm</name>
    <name type="synonym">Diphyllobothrium latum</name>
    <dbReference type="NCBI Taxonomy" id="60516"/>
    <lineage>
        <taxon>Eukaryota</taxon>
        <taxon>Metazoa</taxon>
        <taxon>Spiralia</taxon>
        <taxon>Lophotrochozoa</taxon>
        <taxon>Platyhelminthes</taxon>
        <taxon>Cestoda</taxon>
        <taxon>Eucestoda</taxon>
        <taxon>Diphyllobothriidea</taxon>
        <taxon>Diphyllobothriidae</taxon>
        <taxon>Dibothriocephalus</taxon>
    </lineage>
</organism>
<sequence length="89" mass="9567">MEVAGTDAEVCKRIIRALIGWLVKFASPASPENGNPDDQSEPKPETATTAVQSRLILRPFRVVNAVTGDKLALYPTAADVANEKFLADV</sequence>
<evidence type="ECO:0000256" key="1">
    <source>
        <dbReference type="SAM" id="MobiDB-lite"/>
    </source>
</evidence>
<protein>
    <submittedName>
        <fullName evidence="2">Uncharacterized protein</fullName>
    </submittedName>
</protein>
<dbReference type="AlphaFoldDB" id="A0A3P7RR14"/>
<name>A0A3P7RR14_DIBLA</name>
<feature type="region of interest" description="Disordered" evidence="1">
    <location>
        <begin position="28"/>
        <end position="49"/>
    </location>
</feature>